<evidence type="ECO:0000256" key="6">
    <source>
        <dbReference type="ARBA" id="ARBA00022989"/>
    </source>
</evidence>
<dbReference type="OrthoDB" id="9781411at2"/>
<dbReference type="InterPro" id="IPR036721">
    <property type="entry name" value="RCK_C_sf"/>
</dbReference>
<feature type="transmembrane region" description="Helical" evidence="8">
    <location>
        <begin position="456"/>
        <end position="478"/>
    </location>
</feature>
<feature type="domain" description="RCK C-terminal" evidence="9">
    <location>
        <begin position="665"/>
        <end position="745"/>
    </location>
</feature>
<dbReference type="InterPro" id="IPR006153">
    <property type="entry name" value="Cation/H_exchanger_TM"/>
</dbReference>
<feature type="transmembrane region" description="Helical" evidence="8">
    <location>
        <begin position="150"/>
        <end position="170"/>
    </location>
</feature>
<dbReference type="EMBL" id="FRBL01000002">
    <property type="protein sequence ID" value="SHL25555.1"/>
    <property type="molecule type" value="Genomic_DNA"/>
</dbReference>
<proteinExistence type="inferred from homology"/>
<dbReference type="STRING" id="1419482.SAMN05444266_102617"/>
<dbReference type="GO" id="GO:1902600">
    <property type="term" value="P:proton transmembrane transport"/>
    <property type="evidence" value="ECO:0007669"/>
    <property type="project" value="InterPro"/>
</dbReference>
<evidence type="ECO:0000256" key="2">
    <source>
        <dbReference type="ARBA" id="ARBA00005551"/>
    </source>
</evidence>
<organism evidence="10 11">
    <name type="scientific">Chitinophaga jiangningensis</name>
    <dbReference type="NCBI Taxonomy" id="1419482"/>
    <lineage>
        <taxon>Bacteria</taxon>
        <taxon>Pseudomonadati</taxon>
        <taxon>Bacteroidota</taxon>
        <taxon>Chitinophagia</taxon>
        <taxon>Chitinophagales</taxon>
        <taxon>Chitinophagaceae</taxon>
        <taxon>Chitinophaga</taxon>
    </lineage>
</organism>
<evidence type="ECO:0000256" key="4">
    <source>
        <dbReference type="ARBA" id="ARBA00022538"/>
    </source>
</evidence>
<evidence type="ECO:0000256" key="1">
    <source>
        <dbReference type="ARBA" id="ARBA00004141"/>
    </source>
</evidence>
<dbReference type="GO" id="GO:0015297">
    <property type="term" value="F:antiporter activity"/>
    <property type="evidence" value="ECO:0007669"/>
    <property type="project" value="InterPro"/>
</dbReference>
<dbReference type="PANTHER" id="PTHR42751">
    <property type="entry name" value="SODIUM/HYDROGEN EXCHANGER FAMILY/TRKA DOMAIN PROTEIN"/>
    <property type="match status" value="1"/>
</dbReference>
<dbReference type="Pfam" id="PF02080">
    <property type="entry name" value="TrkA_C"/>
    <property type="match status" value="2"/>
</dbReference>
<dbReference type="InterPro" id="IPR038770">
    <property type="entry name" value="Na+/solute_symporter_sf"/>
</dbReference>
<dbReference type="Gene3D" id="3.30.70.1450">
    <property type="entry name" value="Regulator of K+ conductance, C-terminal domain"/>
    <property type="match status" value="2"/>
</dbReference>
<evidence type="ECO:0000256" key="7">
    <source>
        <dbReference type="ARBA" id="ARBA00023136"/>
    </source>
</evidence>
<dbReference type="GO" id="GO:0016020">
    <property type="term" value="C:membrane"/>
    <property type="evidence" value="ECO:0007669"/>
    <property type="project" value="UniProtKB-SubCell"/>
</dbReference>
<gene>
    <name evidence="10" type="ORF">SAMN05444266_102617</name>
</gene>
<feature type="transmembrane region" description="Helical" evidence="8">
    <location>
        <begin position="221"/>
        <end position="239"/>
    </location>
</feature>
<dbReference type="PROSITE" id="PS51202">
    <property type="entry name" value="RCK_C"/>
    <property type="match status" value="2"/>
</dbReference>
<dbReference type="Proteomes" id="UP000184420">
    <property type="component" value="Unassembled WGS sequence"/>
</dbReference>
<feature type="transmembrane region" description="Helical" evidence="8">
    <location>
        <begin position="499"/>
        <end position="520"/>
    </location>
</feature>
<keyword evidence="3" id="KW-0813">Transport</keyword>
<evidence type="ECO:0000256" key="3">
    <source>
        <dbReference type="ARBA" id="ARBA00022448"/>
    </source>
</evidence>
<comment type="subcellular location">
    <subcellularLocation>
        <location evidence="1">Membrane</location>
        <topology evidence="1">Multi-pass membrane protein</topology>
    </subcellularLocation>
</comment>
<keyword evidence="11" id="KW-1185">Reference proteome</keyword>
<feature type="transmembrane region" description="Helical" evidence="8">
    <location>
        <begin position="119"/>
        <end position="138"/>
    </location>
</feature>
<evidence type="ECO:0000256" key="8">
    <source>
        <dbReference type="SAM" id="Phobius"/>
    </source>
</evidence>
<dbReference type="PANTHER" id="PTHR42751:SF3">
    <property type="entry name" value="SODIUM_GLUTAMATE SYMPORTER"/>
    <property type="match status" value="1"/>
</dbReference>
<dbReference type="AlphaFoldDB" id="A0A1M6Z5D1"/>
<dbReference type="GO" id="GO:0006813">
    <property type="term" value="P:potassium ion transport"/>
    <property type="evidence" value="ECO:0007669"/>
    <property type="project" value="UniProtKB-KW"/>
</dbReference>
<keyword evidence="4" id="KW-0630">Potassium</keyword>
<feature type="transmembrane region" description="Helical" evidence="8">
    <location>
        <begin position="526"/>
        <end position="544"/>
    </location>
</feature>
<feature type="transmembrane region" description="Helical" evidence="8">
    <location>
        <begin position="273"/>
        <end position="292"/>
    </location>
</feature>
<accession>A0A1M6Z5D1</accession>
<dbReference type="RefSeq" id="WP_073079498.1">
    <property type="nucleotide sequence ID" value="NZ_FRBL01000002.1"/>
</dbReference>
<feature type="transmembrane region" description="Helical" evidence="8">
    <location>
        <begin position="298"/>
        <end position="319"/>
    </location>
</feature>
<dbReference type="InterPro" id="IPR006037">
    <property type="entry name" value="RCK_C"/>
</dbReference>
<feature type="domain" description="RCK C-terminal" evidence="9">
    <location>
        <begin position="576"/>
        <end position="659"/>
    </location>
</feature>
<comment type="similarity">
    <text evidence="2">Belongs to the monovalent cation:proton antiporter 2 (CPA2) transporter (TC 2.A.37) family.</text>
</comment>
<dbReference type="SUPFAM" id="SSF116726">
    <property type="entry name" value="TrkA C-terminal domain-like"/>
    <property type="match status" value="2"/>
</dbReference>
<keyword evidence="4" id="KW-0633">Potassium transport</keyword>
<keyword evidence="7 8" id="KW-0472">Membrane</keyword>
<evidence type="ECO:0000256" key="5">
    <source>
        <dbReference type="ARBA" id="ARBA00022692"/>
    </source>
</evidence>
<dbReference type="Gene3D" id="1.20.1530.20">
    <property type="match status" value="1"/>
</dbReference>
<feature type="transmembrane region" description="Helical" evidence="8">
    <location>
        <begin position="422"/>
        <end position="444"/>
    </location>
</feature>
<feature type="transmembrane region" description="Helical" evidence="8">
    <location>
        <begin position="31"/>
        <end position="49"/>
    </location>
</feature>
<sequence>MHVPQLIIDLALILGAAGIITLLFRRLKQPMVLGYIIAGFIVSPNFSLFPSIGDTTGIKTWSEIGVIFLLFSLGLEFSFKKLMRVGGTAAITAFTEIAFITVAGYFVGQWMGWSFMDSIFLGGLLASSSTTIIIRAFEELGIKKKSFTKIVFGVLVIEDIVVILMMVLLSTMAVSKQFEGVEMILTIGKLMFFLALWFIAGIFLLPTFLKKMEKYINGETLLVISIALCFGMVILATKVGFSAELGAFIMGSIIAETTSSEKVEHLIQPVKDLFGAIFFVSVGMLINPEMIIEYKWPVLWITLLTIVGKCISTTLGALLSGQPLKQALQVGMSMAQVGEFAFIIATLGMTLGVTSDFLFPVAVGTSAITTFTTPYMIKMALPFYNWLEKVLPAKWMESLNRYSASSQTLQGESDWKLVLRSYVRVIVLNGILMLAITLLCKYYIGPFFMKQFASPFWARMSTVLLGMIAMAPFIWAMVVQKIQSIAYKSLWLDSKYNRGPLVVAELMRSVVAVLIVGFFINQFFPLLPALIGTILGMLVVLILVRSQLQKFYNRIEKRFLTNLNARETAAEEAKAKQLVTLPWDAQVSEIDIDPWSTLVDIPLEQLQLREKYGINIGAIRRGDVTIYTPSRYEKLFPYDKITVIGNEAELEAFNKIASSSINHVKADENGGSENIGLVSIVVDENNGLTGKTLRNSGIRETTQALVVGIARGGEKMLNPSSDTVFEWEDVVWLVGNRKRIQDFRG</sequence>
<dbReference type="Pfam" id="PF00999">
    <property type="entry name" value="Na_H_Exchanger"/>
    <property type="match status" value="1"/>
</dbReference>
<feature type="transmembrane region" description="Helical" evidence="8">
    <location>
        <begin position="61"/>
        <end position="79"/>
    </location>
</feature>
<protein>
    <submittedName>
        <fullName evidence="10">Transporter, CPA2 family</fullName>
    </submittedName>
</protein>
<keyword evidence="6 8" id="KW-1133">Transmembrane helix</keyword>
<evidence type="ECO:0000313" key="10">
    <source>
        <dbReference type="EMBL" id="SHL25555.1"/>
    </source>
</evidence>
<reference evidence="10 11" key="1">
    <citation type="submission" date="2016-11" db="EMBL/GenBank/DDBJ databases">
        <authorList>
            <person name="Jaros S."/>
            <person name="Januszkiewicz K."/>
            <person name="Wedrychowicz H."/>
        </authorList>
    </citation>
    <scope>NUCLEOTIDE SEQUENCE [LARGE SCALE GENOMIC DNA]</scope>
    <source>
        <strain evidence="10 11">DSM 27406</strain>
    </source>
</reference>
<name>A0A1M6Z5D1_9BACT</name>
<dbReference type="GO" id="GO:0008324">
    <property type="term" value="F:monoatomic cation transmembrane transporter activity"/>
    <property type="evidence" value="ECO:0007669"/>
    <property type="project" value="InterPro"/>
</dbReference>
<feature type="transmembrane region" description="Helical" evidence="8">
    <location>
        <begin position="190"/>
        <end position="209"/>
    </location>
</feature>
<evidence type="ECO:0000259" key="9">
    <source>
        <dbReference type="PROSITE" id="PS51202"/>
    </source>
</evidence>
<keyword evidence="5 8" id="KW-0812">Transmembrane</keyword>
<feature type="transmembrane region" description="Helical" evidence="8">
    <location>
        <begin position="86"/>
        <end position="107"/>
    </location>
</feature>
<keyword evidence="4" id="KW-0406">Ion transport</keyword>
<feature type="transmembrane region" description="Helical" evidence="8">
    <location>
        <begin position="6"/>
        <end position="24"/>
    </location>
</feature>
<evidence type="ECO:0000313" key="11">
    <source>
        <dbReference type="Proteomes" id="UP000184420"/>
    </source>
</evidence>